<dbReference type="GO" id="GO:0016301">
    <property type="term" value="F:kinase activity"/>
    <property type="evidence" value="ECO:0007669"/>
    <property type="project" value="UniProtKB-KW"/>
</dbReference>
<dbReference type="InterPro" id="IPR029056">
    <property type="entry name" value="Ribokinase-like"/>
</dbReference>
<gene>
    <name evidence="5" type="ORF">METZ01_LOCUS275614</name>
</gene>
<dbReference type="AlphaFoldDB" id="A0A382KE24"/>
<sequence length="287" mass="30265">MGEALYDLLPAGPALGGAPLNAAVQSHQLGNNAVVASRIGGDTLGRALLDDLTRRGMDTDFIQTDSNAPTGTVEITLCNGEPEYEIIGDTAWDQLAWDESLASLAKRCDAVCFGTLGQRLEPARSTIQQFATAASQAVRLFDLNLRQDYFSAELLEAGCRAASIVKMNEAELATVAPLLGLGQAEEIQQLIEHFDLDLFVLTRGKLGTALHSANSVVVGQPARFAPDPDADSVGAGDACSAAILHGAVRRWPLQQTADLANRLGAFVASRKGATPELPAELLPNAFS</sequence>
<dbReference type="EMBL" id="UINC01080117">
    <property type="protein sequence ID" value="SVC22760.1"/>
    <property type="molecule type" value="Genomic_DNA"/>
</dbReference>
<name>A0A382KE24_9ZZZZ</name>
<dbReference type="Gene3D" id="3.40.1190.20">
    <property type="match status" value="1"/>
</dbReference>
<evidence type="ECO:0000256" key="2">
    <source>
        <dbReference type="ARBA" id="ARBA00022679"/>
    </source>
</evidence>
<dbReference type="InterPro" id="IPR050306">
    <property type="entry name" value="PfkB_Carbo_kinase"/>
</dbReference>
<evidence type="ECO:0000256" key="3">
    <source>
        <dbReference type="ARBA" id="ARBA00022777"/>
    </source>
</evidence>
<dbReference type="PANTHER" id="PTHR43085:SF57">
    <property type="entry name" value="CARBOHYDRATE KINASE PFKB DOMAIN-CONTAINING PROTEIN"/>
    <property type="match status" value="1"/>
</dbReference>
<dbReference type="Pfam" id="PF00294">
    <property type="entry name" value="PfkB"/>
    <property type="match status" value="1"/>
</dbReference>
<protein>
    <recommendedName>
        <fullName evidence="4">Carbohydrate kinase PfkB domain-containing protein</fullName>
    </recommendedName>
</protein>
<reference evidence="5" key="1">
    <citation type="submission" date="2018-05" db="EMBL/GenBank/DDBJ databases">
        <authorList>
            <person name="Lanie J.A."/>
            <person name="Ng W.-L."/>
            <person name="Kazmierczak K.M."/>
            <person name="Andrzejewski T.M."/>
            <person name="Davidsen T.M."/>
            <person name="Wayne K.J."/>
            <person name="Tettelin H."/>
            <person name="Glass J.I."/>
            <person name="Rusch D."/>
            <person name="Podicherti R."/>
            <person name="Tsui H.-C.T."/>
            <person name="Winkler M.E."/>
        </authorList>
    </citation>
    <scope>NUCLEOTIDE SEQUENCE</scope>
</reference>
<dbReference type="InterPro" id="IPR011611">
    <property type="entry name" value="PfkB_dom"/>
</dbReference>
<comment type="similarity">
    <text evidence="1">Belongs to the carbohydrate kinase PfkB family.</text>
</comment>
<dbReference type="SUPFAM" id="SSF53613">
    <property type="entry name" value="Ribokinase-like"/>
    <property type="match status" value="1"/>
</dbReference>
<evidence type="ECO:0000313" key="5">
    <source>
        <dbReference type="EMBL" id="SVC22760.1"/>
    </source>
</evidence>
<proteinExistence type="inferred from homology"/>
<evidence type="ECO:0000256" key="1">
    <source>
        <dbReference type="ARBA" id="ARBA00010688"/>
    </source>
</evidence>
<evidence type="ECO:0000259" key="4">
    <source>
        <dbReference type="Pfam" id="PF00294"/>
    </source>
</evidence>
<accession>A0A382KE24</accession>
<feature type="domain" description="Carbohydrate kinase PfkB" evidence="4">
    <location>
        <begin position="15"/>
        <end position="278"/>
    </location>
</feature>
<organism evidence="5">
    <name type="scientific">marine metagenome</name>
    <dbReference type="NCBI Taxonomy" id="408172"/>
    <lineage>
        <taxon>unclassified sequences</taxon>
        <taxon>metagenomes</taxon>
        <taxon>ecological metagenomes</taxon>
    </lineage>
</organism>
<dbReference type="PANTHER" id="PTHR43085">
    <property type="entry name" value="HEXOKINASE FAMILY MEMBER"/>
    <property type="match status" value="1"/>
</dbReference>
<keyword evidence="2" id="KW-0808">Transferase</keyword>
<keyword evidence="3" id="KW-0418">Kinase</keyword>